<keyword evidence="5" id="KW-1185">Reference proteome</keyword>
<dbReference type="Proteomes" id="UP001295684">
    <property type="component" value="Unassembled WGS sequence"/>
</dbReference>
<dbReference type="InterPro" id="IPR029058">
    <property type="entry name" value="AB_hydrolase_fold"/>
</dbReference>
<dbReference type="InterPro" id="IPR002168">
    <property type="entry name" value="Lipase_GDXG_HIS_AS"/>
</dbReference>
<evidence type="ECO:0000256" key="1">
    <source>
        <dbReference type="ARBA" id="ARBA00010515"/>
    </source>
</evidence>
<gene>
    <name evidence="4" type="ORF">ECRASSUSDP1_LOCUS2653</name>
</gene>
<dbReference type="EMBL" id="CAMPGE010002535">
    <property type="protein sequence ID" value="CAI2361342.1"/>
    <property type="molecule type" value="Genomic_DNA"/>
</dbReference>
<name>A0AAD1U6F0_EUPCR</name>
<dbReference type="PROSITE" id="PS01173">
    <property type="entry name" value="LIPASE_GDXG_HIS"/>
    <property type="match status" value="1"/>
</dbReference>
<dbReference type="InterPro" id="IPR013094">
    <property type="entry name" value="AB_hydrolase_3"/>
</dbReference>
<dbReference type="SUPFAM" id="SSF53474">
    <property type="entry name" value="alpha/beta-Hydrolases"/>
    <property type="match status" value="1"/>
</dbReference>
<dbReference type="Gene3D" id="3.40.50.1820">
    <property type="entry name" value="alpha/beta hydrolase"/>
    <property type="match status" value="1"/>
</dbReference>
<accession>A0AAD1U6F0</accession>
<sequence length="619" mass="71484">MNPRNYQDFRNVTHTPQELAGALKMAQFELERIQLSLKDLLSEREDFQKFLFIVRSCHLNNKIMDHFIHVIADGLIENKLVSSEEYLEPGEDLYSTDFFKEKFKKYQFHVKEEEYLLEQENFDMVFESMLVRSESTPLGASLEPENVSLLCLLFQQFVKWTENLILVIGEFVKYHCEGDFKDYLVELSYIQYTVRSFSKLIFIGMRPMKNPFLKLLYKTADSPEWQKMEKYVTKIKSGDAISIHQTYMQMFQNLLRITYKDCPGQLHQFIMTATVEDVRKALNMSESKKYTALIDKALPQVSTEKIIYIPKDSESIKSSMKGGRINKVSLEYENYFDDPHYYSPDDHVKVRCMNNDLYQDVVYPVDNHISTVIIHIHGGGFMCMSSKTHTLHTKTIMAETGVPIFSIDYRLAPENPFPAAIEDCWGVYDWFIHHGFKQMNLSPKNIILMGDSAGGNLVCGITSLSIINDIRVPDEVILIYPSLQLSMGIIVPSLLYSLTDPLITMNFARVVYEGYTDGQVSTKNDYMINPLITPDSILKHYPKTRILVATKDVLRDESYLFLSRAIKIGMDIKLSELMNFPHGFLNYSTGKFGIKGAELGLDQIIFWVDEFSNNMTARI</sequence>
<keyword evidence="2" id="KW-0378">Hydrolase</keyword>
<dbReference type="GO" id="GO:0004806">
    <property type="term" value="F:triacylglycerol lipase activity"/>
    <property type="evidence" value="ECO:0007669"/>
    <property type="project" value="TreeGrafter"/>
</dbReference>
<evidence type="ECO:0000313" key="5">
    <source>
        <dbReference type="Proteomes" id="UP001295684"/>
    </source>
</evidence>
<evidence type="ECO:0000259" key="3">
    <source>
        <dbReference type="Pfam" id="PF07859"/>
    </source>
</evidence>
<dbReference type="GO" id="GO:0005829">
    <property type="term" value="C:cytosol"/>
    <property type="evidence" value="ECO:0007669"/>
    <property type="project" value="TreeGrafter"/>
</dbReference>
<evidence type="ECO:0000256" key="2">
    <source>
        <dbReference type="ARBA" id="ARBA00022801"/>
    </source>
</evidence>
<organism evidence="4 5">
    <name type="scientific">Euplotes crassus</name>
    <dbReference type="NCBI Taxonomy" id="5936"/>
    <lineage>
        <taxon>Eukaryota</taxon>
        <taxon>Sar</taxon>
        <taxon>Alveolata</taxon>
        <taxon>Ciliophora</taxon>
        <taxon>Intramacronucleata</taxon>
        <taxon>Spirotrichea</taxon>
        <taxon>Hypotrichia</taxon>
        <taxon>Euplotida</taxon>
        <taxon>Euplotidae</taxon>
        <taxon>Moneuplotes</taxon>
    </lineage>
</organism>
<dbReference type="PANTHER" id="PTHR23025:SF3">
    <property type="entry name" value="HORMONE-SENSITIVE LIPASE"/>
    <property type="match status" value="1"/>
</dbReference>
<feature type="domain" description="Alpha/beta hydrolase fold-3" evidence="3">
    <location>
        <begin position="373"/>
        <end position="585"/>
    </location>
</feature>
<reference evidence="4" key="1">
    <citation type="submission" date="2023-07" db="EMBL/GenBank/DDBJ databases">
        <authorList>
            <consortium name="AG Swart"/>
            <person name="Singh M."/>
            <person name="Singh A."/>
            <person name="Seah K."/>
            <person name="Emmerich C."/>
        </authorList>
    </citation>
    <scope>NUCLEOTIDE SEQUENCE</scope>
    <source>
        <strain evidence="4">DP1</strain>
    </source>
</reference>
<comment type="caution">
    <text evidence="4">The sequence shown here is derived from an EMBL/GenBank/DDBJ whole genome shotgun (WGS) entry which is preliminary data.</text>
</comment>
<dbReference type="GO" id="GO:0019433">
    <property type="term" value="P:triglyceride catabolic process"/>
    <property type="evidence" value="ECO:0007669"/>
    <property type="project" value="TreeGrafter"/>
</dbReference>
<evidence type="ECO:0000313" key="4">
    <source>
        <dbReference type="EMBL" id="CAI2361342.1"/>
    </source>
</evidence>
<protein>
    <recommendedName>
        <fullName evidence="3">Alpha/beta hydrolase fold-3 domain-containing protein</fullName>
    </recommendedName>
</protein>
<dbReference type="Pfam" id="PF07859">
    <property type="entry name" value="Abhydrolase_3"/>
    <property type="match status" value="1"/>
</dbReference>
<dbReference type="GO" id="GO:0004771">
    <property type="term" value="F:sterol ester esterase activity"/>
    <property type="evidence" value="ECO:0007669"/>
    <property type="project" value="TreeGrafter"/>
</dbReference>
<dbReference type="AlphaFoldDB" id="A0AAD1U6F0"/>
<dbReference type="PANTHER" id="PTHR23025">
    <property type="entry name" value="TRIACYLGLYCEROL LIPASE"/>
    <property type="match status" value="1"/>
</dbReference>
<proteinExistence type="inferred from homology"/>
<comment type="similarity">
    <text evidence="1">Belongs to the 'GDXG' lipolytic enzyme family.</text>
</comment>